<feature type="region of interest" description="Disordered" evidence="1">
    <location>
        <begin position="1"/>
        <end position="27"/>
    </location>
</feature>
<evidence type="ECO:0000256" key="1">
    <source>
        <dbReference type="SAM" id="MobiDB-lite"/>
    </source>
</evidence>
<comment type="caution">
    <text evidence="2">The sequence shown here is derived from an EMBL/GenBank/DDBJ whole genome shotgun (WGS) entry which is preliminary data.</text>
</comment>
<evidence type="ECO:0000313" key="2">
    <source>
        <dbReference type="EMBL" id="CAG8506633.1"/>
    </source>
</evidence>
<accession>A0A9N9F3P9</accession>
<proteinExistence type="predicted"/>
<gene>
    <name evidence="2" type="ORF">RFULGI_LOCUS2695</name>
</gene>
<name>A0A9N9F3P9_9GLOM</name>
<dbReference type="AlphaFoldDB" id="A0A9N9F3P9"/>
<keyword evidence="3" id="KW-1185">Reference proteome</keyword>
<evidence type="ECO:0000313" key="3">
    <source>
        <dbReference type="Proteomes" id="UP000789396"/>
    </source>
</evidence>
<sequence length="97" mass="11748">MKKERENNENDRQDSLSHKSVEENIDTSFEEIEEREHNEIDENIGVIDMEYEESSIMNKFFKFDQYAFPPSEEIHNQELQIDDSEEEWSIEDIIFQI</sequence>
<dbReference type="Proteomes" id="UP000789396">
    <property type="component" value="Unassembled WGS sequence"/>
</dbReference>
<reference evidence="2" key="1">
    <citation type="submission" date="2021-06" db="EMBL/GenBank/DDBJ databases">
        <authorList>
            <person name="Kallberg Y."/>
            <person name="Tangrot J."/>
            <person name="Rosling A."/>
        </authorList>
    </citation>
    <scope>NUCLEOTIDE SEQUENCE</scope>
    <source>
        <strain evidence="2">IN212</strain>
    </source>
</reference>
<dbReference type="EMBL" id="CAJVPZ010002118">
    <property type="protein sequence ID" value="CAG8506633.1"/>
    <property type="molecule type" value="Genomic_DNA"/>
</dbReference>
<protein>
    <submittedName>
        <fullName evidence="2">10811_t:CDS:1</fullName>
    </submittedName>
</protein>
<feature type="compositionally biased region" description="Basic and acidic residues" evidence="1">
    <location>
        <begin position="1"/>
        <end position="22"/>
    </location>
</feature>
<organism evidence="2 3">
    <name type="scientific">Racocetra fulgida</name>
    <dbReference type="NCBI Taxonomy" id="60492"/>
    <lineage>
        <taxon>Eukaryota</taxon>
        <taxon>Fungi</taxon>
        <taxon>Fungi incertae sedis</taxon>
        <taxon>Mucoromycota</taxon>
        <taxon>Glomeromycotina</taxon>
        <taxon>Glomeromycetes</taxon>
        <taxon>Diversisporales</taxon>
        <taxon>Gigasporaceae</taxon>
        <taxon>Racocetra</taxon>
    </lineage>
</organism>